<name>A0AA88SY76_CHASR</name>
<comment type="subcellular location">
    <subcellularLocation>
        <location evidence="1">Membrane</location>
        <topology evidence="1">Multi-pass membrane protein</topology>
    </subcellularLocation>
</comment>
<feature type="region of interest" description="Disordered" evidence="6">
    <location>
        <begin position="1"/>
        <end position="46"/>
    </location>
</feature>
<evidence type="ECO:0000256" key="5">
    <source>
        <dbReference type="ARBA" id="ARBA00023136"/>
    </source>
</evidence>
<evidence type="ECO:0008006" key="9">
    <source>
        <dbReference type="Google" id="ProtNLM"/>
    </source>
</evidence>
<dbReference type="PANTHER" id="PTHR21347:SF14">
    <property type="entry name" value="LIPID SCRAMBLASE CLPTM1-RELATED"/>
    <property type="match status" value="1"/>
</dbReference>
<accession>A0AA88SY76</accession>
<proteinExistence type="inferred from homology"/>
<keyword evidence="4" id="KW-1133">Transmembrane helix</keyword>
<evidence type="ECO:0000313" key="7">
    <source>
        <dbReference type="EMBL" id="KAK2847272.1"/>
    </source>
</evidence>
<evidence type="ECO:0000256" key="6">
    <source>
        <dbReference type="SAM" id="MobiDB-lite"/>
    </source>
</evidence>
<feature type="compositionally biased region" description="Polar residues" evidence="6">
    <location>
        <begin position="1"/>
        <end position="32"/>
    </location>
</feature>
<keyword evidence="5" id="KW-0472">Membrane</keyword>
<comment type="caution">
    <text evidence="7">The sequence shown here is derived from an EMBL/GenBank/DDBJ whole genome shotgun (WGS) entry which is preliminary data.</text>
</comment>
<evidence type="ECO:0000256" key="4">
    <source>
        <dbReference type="ARBA" id="ARBA00022989"/>
    </source>
</evidence>
<protein>
    <recommendedName>
        <fullName evidence="9">Cleft lip and palate associated transmembrane protein 1</fullName>
    </recommendedName>
</protein>
<reference evidence="7" key="1">
    <citation type="submission" date="2023-07" db="EMBL/GenBank/DDBJ databases">
        <title>Chromosome-level Genome Assembly of Striped Snakehead (Channa striata).</title>
        <authorList>
            <person name="Liu H."/>
        </authorList>
    </citation>
    <scope>NUCLEOTIDE SEQUENCE</scope>
    <source>
        <strain evidence="7">Gz</strain>
        <tissue evidence="7">Muscle</tissue>
    </source>
</reference>
<sequence>MATQESEASKATVSNGEVSSNGTAATTDGQTVQTAGNAQDAQQQQQQQQAPNAWQVIKGVLFRIFIIWAISSWFRRGPSTPDPNTPAGAPRVPSRNLFPKDTLMDLYVYVSQEEVFSDFNDTEALFWFHRDLVYGDWTTGESGDGCYQHYKEMDIPEKIQQNGSLYIHVYFTKSGFHPDPKRKGQYRRLATVHSTRMLNKFKRRKFLKTKNLLTGETEADPEMIELFTT</sequence>
<gene>
    <name evidence="7" type="ORF">Q5P01_010271</name>
</gene>
<dbReference type="Proteomes" id="UP001187415">
    <property type="component" value="Unassembled WGS sequence"/>
</dbReference>
<keyword evidence="3" id="KW-0812">Transmembrane</keyword>
<evidence type="ECO:0000256" key="2">
    <source>
        <dbReference type="ARBA" id="ARBA00009310"/>
    </source>
</evidence>
<dbReference type="PANTHER" id="PTHR21347">
    <property type="entry name" value="CLEFT LIP AND PALATE ASSOCIATED TRANSMEMBRANE PROTEIN-RELATED"/>
    <property type="match status" value="1"/>
</dbReference>
<evidence type="ECO:0000313" key="8">
    <source>
        <dbReference type="Proteomes" id="UP001187415"/>
    </source>
</evidence>
<dbReference type="GO" id="GO:0012505">
    <property type="term" value="C:endomembrane system"/>
    <property type="evidence" value="ECO:0007669"/>
    <property type="project" value="TreeGrafter"/>
</dbReference>
<dbReference type="GO" id="GO:0016020">
    <property type="term" value="C:membrane"/>
    <property type="evidence" value="ECO:0007669"/>
    <property type="project" value="UniProtKB-SubCell"/>
</dbReference>
<feature type="compositionally biased region" description="Low complexity" evidence="6">
    <location>
        <begin position="33"/>
        <end position="46"/>
    </location>
</feature>
<comment type="similarity">
    <text evidence="2">Belongs to the CLPTM1 family.</text>
</comment>
<evidence type="ECO:0000256" key="1">
    <source>
        <dbReference type="ARBA" id="ARBA00004141"/>
    </source>
</evidence>
<dbReference type="AlphaFoldDB" id="A0AA88SY76"/>
<dbReference type="EMBL" id="JAUPFM010000007">
    <property type="protein sequence ID" value="KAK2847272.1"/>
    <property type="molecule type" value="Genomic_DNA"/>
</dbReference>
<keyword evidence="8" id="KW-1185">Reference proteome</keyword>
<evidence type="ECO:0000256" key="3">
    <source>
        <dbReference type="ARBA" id="ARBA00022692"/>
    </source>
</evidence>
<dbReference type="InterPro" id="IPR008429">
    <property type="entry name" value="CLPTM1"/>
</dbReference>
<organism evidence="7 8">
    <name type="scientific">Channa striata</name>
    <name type="common">Snakehead murrel</name>
    <name type="synonym">Ophicephalus striatus</name>
    <dbReference type="NCBI Taxonomy" id="64152"/>
    <lineage>
        <taxon>Eukaryota</taxon>
        <taxon>Metazoa</taxon>
        <taxon>Chordata</taxon>
        <taxon>Craniata</taxon>
        <taxon>Vertebrata</taxon>
        <taxon>Euteleostomi</taxon>
        <taxon>Actinopterygii</taxon>
        <taxon>Neopterygii</taxon>
        <taxon>Teleostei</taxon>
        <taxon>Neoteleostei</taxon>
        <taxon>Acanthomorphata</taxon>
        <taxon>Anabantaria</taxon>
        <taxon>Anabantiformes</taxon>
        <taxon>Channoidei</taxon>
        <taxon>Channidae</taxon>
        <taxon>Channa</taxon>
    </lineage>
</organism>
<dbReference type="Pfam" id="PF05602">
    <property type="entry name" value="CLPTM1"/>
    <property type="match status" value="1"/>
</dbReference>